<name>A0A3E1NQ86_9BACT</name>
<protein>
    <submittedName>
        <fullName evidence="1">Uncharacterized protein</fullName>
    </submittedName>
</protein>
<dbReference type="Gene3D" id="3.40.50.450">
    <property type="match status" value="1"/>
</dbReference>
<dbReference type="EMBL" id="QTJU01000001">
    <property type="protein sequence ID" value="RFM30080.1"/>
    <property type="molecule type" value="Genomic_DNA"/>
</dbReference>
<dbReference type="Gene3D" id="3.40.50.300">
    <property type="entry name" value="P-loop containing nucleotide triphosphate hydrolases"/>
    <property type="match status" value="1"/>
</dbReference>
<dbReference type="AlphaFoldDB" id="A0A3E1NQ86"/>
<comment type="caution">
    <text evidence="1">The sequence shown here is derived from an EMBL/GenBank/DDBJ whole genome shotgun (WGS) entry which is preliminary data.</text>
</comment>
<dbReference type="Proteomes" id="UP000261284">
    <property type="component" value="Unassembled WGS sequence"/>
</dbReference>
<accession>A0A3E1NQ86</accession>
<reference evidence="1 2" key="1">
    <citation type="submission" date="2018-08" db="EMBL/GenBank/DDBJ databases">
        <title>Chitinophagaceae sp. K23C18032701, a novel bacterium isolated from forest soil.</title>
        <authorList>
            <person name="Wang C."/>
        </authorList>
    </citation>
    <scope>NUCLEOTIDE SEQUENCE [LARGE SCALE GENOMIC DNA]</scope>
    <source>
        <strain evidence="1 2">K23C18032701</strain>
    </source>
</reference>
<proteinExistence type="predicted"/>
<dbReference type="OrthoDB" id="9816036at2"/>
<dbReference type="RefSeq" id="WP_116845836.1">
    <property type="nucleotide sequence ID" value="NZ_QTJU01000001.1"/>
</dbReference>
<evidence type="ECO:0000313" key="1">
    <source>
        <dbReference type="EMBL" id="RFM30080.1"/>
    </source>
</evidence>
<sequence length="789" mass="91122">MSIIKNGFFAYSSYPSSSGEFIERALSHIRKNNGLVFLESWRNLQISGKLIITEILKKIEKCDFFCADLTGVNDNVLFEIGFAIGKKKPIWLINDTTNISSFNKYKELQLLLPIGYSSYTSSDDIIRQFDSEKVYESNSDVIESIFSTVEQKQTDKILFYLKSQHSTDYNKLIIQKIEDYKFTYSIDDPYEGNVQPLSWYIEHLLSTPSALVEFSSTNKFGYEIHNAKCALVAGLALGVGVKVQMVAEEYYDTPMDYKELLKKFHNLETCKKIIESFLTEVRNELPKFYQQNIKTEISVKARSYLQKLKFGDFIAEHEADDLYDYYVNTVHEQNLIKNEHNIVVGRKGTGKTATLYYLNAKLSKNVKNEVCLIKPIDFEIDGIISILLNLKDEFERGYIIESIWKFLIYTEIMNSIFPSISEKPLYALDKNDEEIIAFVEENRRIVLTDFSTRLEQELSKLSSLKDSFSQADFRLKTAEVLHEGIIKKMKELIINHLSKKHSLVVLIDNLDKSWSKNADMEMVGKFIYGLLNVIGRISKDLKGKPSNPHPFNFCLVIFLRSDIYMNIIQYASEPDKIQITKLVWEDPEIFLRLINERIDILNDKSKITHSLFWDELIVDMVDNESVKDFIFKSIIPRPRDIIFFFTTAKNIAVSRGHTQILASDVKKALQEYSSWVFKTIVVENEVSYAQMEAFLYVLIGENGTLSRDQLVAFMNSASIDISSEQKIDAFLDRLVELSLLGREIRNDEFAFVYDFETDKKIKILASKLGTKRFKIHKAFAPYLEVSDNG</sequence>
<gene>
    <name evidence="1" type="ORF">DXN05_03655</name>
</gene>
<dbReference type="NCBIfam" id="NF047389">
    <property type="entry name" value="ATPase_Sll1717"/>
    <property type="match status" value="1"/>
</dbReference>
<evidence type="ECO:0000313" key="2">
    <source>
        <dbReference type="Proteomes" id="UP000261284"/>
    </source>
</evidence>
<dbReference type="InterPro" id="IPR059206">
    <property type="entry name" value="Sll1717-like"/>
</dbReference>
<keyword evidence="2" id="KW-1185">Reference proteome</keyword>
<dbReference type="InterPro" id="IPR027417">
    <property type="entry name" value="P-loop_NTPase"/>
</dbReference>
<organism evidence="1 2">
    <name type="scientific">Deminuibacter soli</name>
    <dbReference type="NCBI Taxonomy" id="2291815"/>
    <lineage>
        <taxon>Bacteria</taxon>
        <taxon>Pseudomonadati</taxon>
        <taxon>Bacteroidota</taxon>
        <taxon>Chitinophagia</taxon>
        <taxon>Chitinophagales</taxon>
        <taxon>Chitinophagaceae</taxon>
        <taxon>Deminuibacter</taxon>
    </lineage>
</organism>
<dbReference type="SUPFAM" id="SSF52309">
    <property type="entry name" value="N-(deoxy)ribosyltransferase-like"/>
    <property type="match status" value="1"/>
</dbReference>